<feature type="domain" description="Methylated-DNA-[protein]-cysteine S-methyltransferase DNA binding" evidence="2">
    <location>
        <begin position="11"/>
        <end position="99"/>
    </location>
</feature>
<dbReference type="PANTHER" id="PTHR42942:SF1">
    <property type="entry name" value="ALKYLTRANSFERASE-LIKE PROTEIN 1"/>
    <property type="match status" value="1"/>
</dbReference>
<keyword evidence="1" id="KW-0227">DNA damage</keyword>
<organism evidence="3 4">
    <name type="scientific">Meristemomyces frigidus</name>
    <dbReference type="NCBI Taxonomy" id="1508187"/>
    <lineage>
        <taxon>Eukaryota</taxon>
        <taxon>Fungi</taxon>
        <taxon>Dikarya</taxon>
        <taxon>Ascomycota</taxon>
        <taxon>Pezizomycotina</taxon>
        <taxon>Dothideomycetes</taxon>
        <taxon>Dothideomycetidae</taxon>
        <taxon>Mycosphaerellales</taxon>
        <taxon>Teratosphaeriaceae</taxon>
        <taxon>Meristemomyces</taxon>
    </lineage>
</organism>
<dbReference type="InterPro" id="IPR052520">
    <property type="entry name" value="ATL_DNA_repair"/>
</dbReference>
<dbReference type="AlphaFoldDB" id="A0AAN7TQA8"/>
<comment type="caution">
    <text evidence="3">The sequence shown here is derived from an EMBL/GenBank/DDBJ whole genome shotgun (WGS) entry which is preliminary data.</text>
</comment>
<dbReference type="SUPFAM" id="SSF46767">
    <property type="entry name" value="Methylated DNA-protein cysteine methyltransferase, C-terminal domain"/>
    <property type="match status" value="1"/>
</dbReference>
<dbReference type="Gene3D" id="1.10.10.10">
    <property type="entry name" value="Winged helix-like DNA-binding domain superfamily/Winged helix DNA-binding domain"/>
    <property type="match status" value="1"/>
</dbReference>
<dbReference type="GO" id="GO:0006281">
    <property type="term" value="P:DNA repair"/>
    <property type="evidence" value="ECO:0007669"/>
    <property type="project" value="InterPro"/>
</dbReference>
<dbReference type="CDD" id="cd06445">
    <property type="entry name" value="ATase"/>
    <property type="match status" value="1"/>
</dbReference>
<proteinExistence type="predicted"/>
<dbReference type="InterPro" id="IPR036388">
    <property type="entry name" value="WH-like_DNA-bd_sf"/>
</dbReference>
<dbReference type="Pfam" id="PF01035">
    <property type="entry name" value="DNA_binding_1"/>
    <property type="match status" value="1"/>
</dbReference>
<evidence type="ECO:0000259" key="2">
    <source>
        <dbReference type="Pfam" id="PF01035"/>
    </source>
</evidence>
<dbReference type="InterPro" id="IPR036217">
    <property type="entry name" value="MethylDNA_cys_MeTrfase_DNAb"/>
</dbReference>
<evidence type="ECO:0000256" key="1">
    <source>
        <dbReference type="ARBA" id="ARBA00022763"/>
    </source>
</evidence>
<name>A0AAN7TQA8_9PEZI</name>
<protein>
    <recommendedName>
        <fullName evidence="2">Methylated-DNA-[protein]-cysteine S-methyltransferase DNA binding domain-containing protein</fullName>
    </recommendedName>
</protein>
<evidence type="ECO:0000313" key="4">
    <source>
        <dbReference type="Proteomes" id="UP001310890"/>
    </source>
</evidence>
<dbReference type="EMBL" id="JAVRRL010000003">
    <property type="protein sequence ID" value="KAK5118094.1"/>
    <property type="molecule type" value="Genomic_DNA"/>
</dbReference>
<evidence type="ECO:0000313" key="3">
    <source>
        <dbReference type="EMBL" id="KAK5118094.1"/>
    </source>
</evidence>
<gene>
    <name evidence="3" type="ORF">LTR62_004140</name>
</gene>
<dbReference type="Proteomes" id="UP001310890">
    <property type="component" value="Unassembled WGS sequence"/>
</dbReference>
<dbReference type="InterPro" id="IPR014048">
    <property type="entry name" value="MethylDNA_cys_MeTrfase_DNA-bd"/>
</dbReference>
<sequence>MPRSEEAAAWFSAVYRAVQEVPHGKVTSYGHIATLLGYPERPRQVGICLKHLPSSTDQPEARYNSDTVPWQRVVNAKGVISPRNGGTARQEAVLVSEGVEVEHGSMGERSVDFAVCGWFPRRLPSDDAEDSE</sequence>
<reference evidence="3" key="1">
    <citation type="submission" date="2023-08" db="EMBL/GenBank/DDBJ databases">
        <title>Black Yeasts Isolated from many extreme environments.</title>
        <authorList>
            <person name="Coleine C."/>
            <person name="Stajich J.E."/>
            <person name="Selbmann L."/>
        </authorList>
    </citation>
    <scope>NUCLEOTIDE SEQUENCE</scope>
    <source>
        <strain evidence="3">CCFEE 5401</strain>
    </source>
</reference>
<accession>A0AAN7TQA8</accession>
<dbReference type="PANTHER" id="PTHR42942">
    <property type="entry name" value="6-O-METHYLGUANINE DNA METHYLTRANSFERASE"/>
    <property type="match status" value="1"/>
</dbReference>
<dbReference type="GO" id="GO:0003824">
    <property type="term" value="F:catalytic activity"/>
    <property type="evidence" value="ECO:0007669"/>
    <property type="project" value="InterPro"/>
</dbReference>